<dbReference type="CDD" id="cd06463">
    <property type="entry name" value="p23_like"/>
    <property type="match status" value="1"/>
</dbReference>
<sequence>MQGLQAPSRGFCGLIKPGCSGNFRGDSCSSTSSSIREQLANGLLKVELGEYTLSVLCELTNPNDTFEYHVRRFPSKIMPTFCTYKIKNNQVRLRLRKACGSDQWAGVLAVRGLDQS</sequence>
<dbReference type="WBParaSite" id="TREG1_113910.1">
    <property type="protein sequence ID" value="TREG1_113910.1"/>
    <property type="gene ID" value="TREG1_113910"/>
</dbReference>
<name>A0AA85IQ51_TRIRE</name>
<evidence type="ECO:0000313" key="1">
    <source>
        <dbReference type="Proteomes" id="UP000050795"/>
    </source>
</evidence>
<evidence type="ECO:0000313" key="2">
    <source>
        <dbReference type="WBParaSite" id="TREG1_113910.1"/>
    </source>
</evidence>
<dbReference type="Proteomes" id="UP000050795">
    <property type="component" value="Unassembled WGS sequence"/>
</dbReference>
<accession>A0AA85IQ51</accession>
<organism evidence="1 2">
    <name type="scientific">Trichobilharzia regenti</name>
    <name type="common">Nasal bird schistosome</name>
    <dbReference type="NCBI Taxonomy" id="157069"/>
    <lineage>
        <taxon>Eukaryota</taxon>
        <taxon>Metazoa</taxon>
        <taxon>Spiralia</taxon>
        <taxon>Lophotrochozoa</taxon>
        <taxon>Platyhelminthes</taxon>
        <taxon>Trematoda</taxon>
        <taxon>Digenea</taxon>
        <taxon>Strigeidida</taxon>
        <taxon>Schistosomatoidea</taxon>
        <taxon>Schistosomatidae</taxon>
        <taxon>Trichobilharzia</taxon>
    </lineage>
</organism>
<dbReference type="SUPFAM" id="SSF49764">
    <property type="entry name" value="HSP20-like chaperones"/>
    <property type="match status" value="1"/>
</dbReference>
<keyword evidence="1" id="KW-1185">Reference proteome</keyword>
<reference evidence="2" key="2">
    <citation type="submission" date="2023-11" db="UniProtKB">
        <authorList>
            <consortium name="WormBaseParasite"/>
        </authorList>
    </citation>
    <scope>IDENTIFICATION</scope>
</reference>
<protein>
    <submittedName>
        <fullName evidence="2">Uncharacterized protein</fullName>
    </submittedName>
</protein>
<proteinExistence type="predicted"/>
<dbReference type="Gene3D" id="2.60.40.790">
    <property type="match status" value="1"/>
</dbReference>
<reference evidence="1" key="1">
    <citation type="submission" date="2022-06" db="EMBL/GenBank/DDBJ databases">
        <authorList>
            <person name="Berger JAMES D."/>
            <person name="Berger JAMES D."/>
        </authorList>
    </citation>
    <scope>NUCLEOTIDE SEQUENCE [LARGE SCALE GENOMIC DNA]</scope>
</reference>
<dbReference type="InterPro" id="IPR008978">
    <property type="entry name" value="HSP20-like_chaperone"/>
</dbReference>
<dbReference type="AlphaFoldDB" id="A0AA85IQ51"/>